<evidence type="ECO:0000313" key="1">
    <source>
        <dbReference type="EMBL" id="KAG0503412.1"/>
    </source>
</evidence>
<protein>
    <submittedName>
        <fullName evidence="1">Uncharacterized protein</fullName>
    </submittedName>
</protein>
<accession>A0A835SFP5</accession>
<name>A0A835SFP5_VANPL</name>
<sequence length="99" mass="11414">MQPLMQLLKAVLPFWYAVRRASAHIIVLSSYSPFGLDEKMTQEVFGMISPSEHGKLHVWMAFQQVFINKNLEDHQGLVIDILKELIEEGILLKVAHWIV</sequence>
<comment type="caution">
    <text evidence="1">The sequence shown here is derived from an EMBL/GenBank/DDBJ whole genome shotgun (WGS) entry which is preliminary data.</text>
</comment>
<reference evidence="1 2" key="1">
    <citation type="journal article" date="2020" name="Nat. Food">
        <title>A phased Vanilla planifolia genome enables genetic improvement of flavour and production.</title>
        <authorList>
            <person name="Hasing T."/>
            <person name="Tang H."/>
            <person name="Brym M."/>
            <person name="Khazi F."/>
            <person name="Huang T."/>
            <person name="Chambers A.H."/>
        </authorList>
    </citation>
    <scope>NUCLEOTIDE SEQUENCE [LARGE SCALE GENOMIC DNA]</scope>
    <source>
        <tissue evidence="1">Leaf</tissue>
    </source>
</reference>
<dbReference type="EMBL" id="JADCNM010000001">
    <property type="protein sequence ID" value="KAG0503412.1"/>
    <property type="molecule type" value="Genomic_DNA"/>
</dbReference>
<evidence type="ECO:0000313" key="2">
    <source>
        <dbReference type="Proteomes" id="UP000639772"/>
    </source>
</evidence>
<dbReference type="Proteomes" id="UP000639772">
    <property type="component" value="Chromosome 1"/>
</dbReference>
<gene>
    <name evidence="1" type="ORF">HPP92_003484</name>
</gene>
<dbReference type="AlphaFoldDB" id="A0A835SFP5"/>
<dbReference type="OrthoDB" id="2008870at2759"/>
<organism evidence="1 2">
    <name type="scientific">Vanilla planifolia</name>
    <name type="common">Vanilla</name>
    <dbReference type="NCBI Taxonomy" id="51239"/>
    <lineage>
        <taxon>Eukaryota</taxon>
        <taxon>Viridiplantae</taxon>
        <taxon>Streptophyta</taxon>
        <taxon>Embryophyta</taxon>
        <taxon>Tracheophyta</taxon>
        <taxon>Spermatophyta</taxon>
        <taxon>Magnoliopsida</taxon>
        <taxon>Liliopsida</taxon>
        <taxon>Asparagales</taxon>
        <taxon>Orchidaceae</taxon>
        <taxon>Vanilloideae</taxon>
        <taxon>Vanilleae</taxon>
        <taxon>Vanilla</taxon>
    </lineage>
</organism>
<proteinExistence type="predicted"/>